<reference evidence="1" key="1">
    <citation type="submission" date="2020-11" db="EMBL/GenBank/DDBJ databases">
        <authorList>
            <consortium name="DOE Joint Genome Institute"/>
            <person name="Ahrendt S."/>
            <person name="Riley R."/>
            <person name="Andreopoulos W."/>
            <person name="Labutti K."/>
            <person name="Pangilinan J."/>
            <person name="Ruiz-Duenas F.J."/>
            <person name="Barrasa J.M."/>
            <person name="Sanchez-Garcia M."/>
            <person name="Camarero S."/>
            <person name="Miyauchi S."/>
            <person name="Serrano A."/>
            <person name="Linde D."/>
            <person name="Babiker R."/>
            <person name="Drula E."/>
            <person name="Ayuso-Fernandez I."/>
            <person name="Pacheco R."/>
            <person name="Padilla G."/>
            <person name="Ferreira P."/>
            <person name="Barriuso J."/>
            <person name="Kellner H."/>
            <person name="Castanera R."/>
            <person name="Alfaro M."/>
            <person name="Ramirez L."/>
            <person name="Pisabarro A.G."/>
            <person name="Kuo A."/>
            <person name="Tritt A."/>
            <person name="Lipzen A."/>
            <person name="He G."/>
            <person name="Yan M."/>
            <person name="Ng V."/>
            <person name="Cullen D."/>
            <person name="Martin F."/>
            <person name="Rosso M.-N."/>
            <person name="Henrissat B."/>
            <person name="Hibbett D."/>
            <person name="Martinez A.T."/>
            <person name="Grigoriev I.V."/>
        </authorList>
    </citation>
    <scope>NUCLEOTIDE SEQUENCE</scope>
    <source>
        <strain evidence="1">AH 40177</strain>
    </source>
</reference>
<dbReference type="OrthoDB" id="4177236at2759"/>
<evidence type="ECO:0000313" key="1">
    <source>
        <dbReference type="EMBL" id="KAF9077272.1"/>
    </source>
</evidence>
<dbReference type="Proteomes" id="UP000772434">
    <property type="component" value="Unassembled WGS sequence"/>
</dbReference>
<keyword evidence="2" id="KW-1185">Reference proteome</keyword>
<dbReference type="InterPro" id="IPR051678">
    <property type="entry name" value="AGP_Transferase"/>
</dbReference>
<organism evidence="1 2">
    <name type="scientific">Rhodocollybia butyracea</name>
    <dbReference type="NCBI Taxonomy" id="206335"/>
    <lineage>
        <taxon>Eukaryota</taxon>
        <taxon>Fungi</taxon>
        <taxon>Dikarya</taxon>
        <taxon>Basidiomycota</taxon>
        <taxon>Agaricomycotina</taxon>
        <taxon>Agaricomycetes</taxon>
        <taxon>Agaricomycetidae</taxon>
        <taxon>Agaricales</taxon>
        <taxon>Marasmiineae</taxon>
        <taxon>Omphalotaceae</taxon>
        <taxon>Rhodocollybia</taxon>
    </lineage>
</organism>
<keyword evidence="1" id="KW-0808">Transferase</keyword>
<dbReference type="Pfam" id="PF01633">
    <property type="entry name" value="Choline_kinase"/>
    <property type="match status" value="1"/>
</dbReference>
<dbReference type="AlphaFoldDB" id="A0A9P5Q9P5"/>
<dbReference type="InterPro" id="IPR011009">
    <property type="entry name" value="Kinase-like_dom_sf"/>
</dbReference>
<evidence type="ECO:0000313" key="2">
    <source>
        <dbReference type="Proteomes" id="UP000772434"/>
    </source>
</evidence>
<keyword evidence="1" id="KW-0418">Kinase</keyword>
<sequence>MTDVYELIIAGRQHEQLVGYDKDLDVIGAAQVYRIAPDAVAKLVRYPEQHEAFTMQYVAERTSIPIPRVRKVLLDRKDPSRHWIVMDFISGQTLVHCWRTLSIWRKLCIMCTLWWYIHQVKSLPLPNPGIPGPFDGTGLSLLCRGTQFPQVGAGPLKNHQELVVWFDYQLYSHQVRLHRGWGILWKSPKFPQLAGTGNPLVFCHNDLNMRNIMLDDNNRVWLLDWEYSGAYPPGSIT</sequence>
<protein>
    <submittedName>
        <fullName evidence="1">Kinase-like domain-containing protein</fullName>
    </submittedName>
</protein>
<dbReference type="Gene3D" id="3.90.1200.10">
    <property type="match status" value="1"/>
</dbReference>
<accession>A0A9P5Q9P5</accession>
<dbReference type="PANTHER" id="PTHR21310:SF39">
    <property type="entry name" value="AMINOGLYCOSIDE PHOSPHOTRANSFERASE DOMAIN-CONTAINING PROTEIN"/>
    <property type="match status" value="1"/>
</dbReference>
<dbReference type="PANTHER" id="PTHR21310">
    <property type="entry name" value="AMINOGLYCOSIDE PHOSPHOTRANSFERASE-RELATED-RELATED"/>
    <property type="match status" value="1"/>
</dbReference>
<dbReference type="EMBL" id="JADNRY010000004">
    <property type="protein sequence ID" value="KAF9077272.1"/>
    <property type="molecule type" value="Genomic_DNA"/>
</dbReference>
<proteinExistence type="predicted"/>
<gene>
    <name evidence="1" type="ORF">BDP27DRAFT_1254248</name>
</gene>
<dbReference type="GO" id="GO:0016301">
    <property type="term" value="F:kinase activity"/>
    <property type="evidence" value="ECO:0007669"/>
    <property type="project" value="UniProtKB-KW"/>
</dbReference>
<name>A0A9P5Q9P5_9AGAR</name>
<comment type="caution">
    <text evidence="1">The sequence shown here is derived from an EMBL/GenBank/DDBJ whole genome shotgun (WGS) entry which is preliminary data.</text>
</comment>
<dbReference type="SUPFAM" id="SSF56112">
    <property type="entry name" value="Protein kinase-like (PK-like)"/>
    <property type="match status" value="1"/>
</dbReference>